<evidence type="ECO:0000256" key="1">
    <source>
        <dbReference type="ARBA" id="ARBA00006547"/>
    </source>
</evidence>
<dbReference type="SUPFAM" id="SSF54001">
    <property type="entry name" value="Cysteine proteinases"/>
    <property type="match status" value="1"/>
</dbReference>
<dbReference type="Gene3D" id="3.30.2140.10">
    <property type="entry name" value="Arylamine N-acetyltransferase"/>
    <property type="match status" value="1"/>
</dbReference>
<dbReference type="GO" id="GO:0016407">
    <property type="term" value="F:acetyltransferase activity"/>
    <property type="evidence" value="ECO:0007669"/>
    <property type="project" value="InterPro"/>
</dbReference>
<gene>
    <name evidence="3" type="primary">nat</name>
    <name evidence="3" type="ordered locus">RC1_3386</name>
</gene>
<dbReference type="eggNOG" id="COG2162">
    <property type="taxonomic scope" value="Bacteria"/>
</dbReference>
<dbReference type="EMBL" id="CP000613">
    <property type="protein sequence ID" value="ACJ00746.1"/>
    <property type="molecule type" value="Genomic_DNA"/>
</dbReference>
<proteinExistence type="inferred from homology"/>
<dbReference type="STRING" id="414684.RC1_3386"/>
<dbReference type="PANTHER" id="PTHR11786:SF0">
    <property type="entry name" value="ARYLAMINE N-ACETYLTRANSFERASE 4-RELATED"/>
    <property type="match status" value="1"/>
</dbReference>
<evidence type="ECO:0000313" key="4">
    <source>
        <dbReference type="Proteomes" id="UP000001591"/>
    </source>
</evidence>
<sequence>MTEMPSVDLDAYLERIGVAGPLRADADTLDALHVAQVGAIPFEALDVAADPPRPVRIDPAGIAAKLVAGRRGGYCFEQNGLLRAVLTALGLPCRPVMARVSWKTGVPGGRTHMLLLVEAGGRPWLADAGFGRHGLISPLPLEPGVETVRHGESWRLLPVTARDLELQVRLGGVWAPLYRFDPDEPALDADIAIANHYMSSHPDSRFMQSRVVARATPGCRRSLHDGELKITRDGVTSVRAVTDGEEYRRILVEEFQLVLPEEMRLKPWPAEPA</sequence>
<dbReference type="RefSeq" id="WP_012568524.1">
    <property type="nucleotide sequence ID" value="NC_011420.2"/>
</dbReference>
<name>B6IWS2_RHOCS</name>
<dbReference type="InterPro" id="IPR001447">
    <property type="entry name" value="Arylamine_N-AcTrfase"/>
</dbReference>
<evidence type="ECO:0000313" key="3">
    <source>
        <dbReference type="EMBL" id="ACJ00746.1"/>
    </source>
</evidence>
<accession>B6IWS2</accession>
<organism evidence="3 4">
    <name type="scientific">Rhodospirillum centenum (strain ATCC 51521 / SW)</name>
    <dbReference type="NCBI Taxonomy" id="414684"/>
    <lineage>
        <taxon>Bacteria</taxon>
        <taxon>Pseudomonadati</taxon>
        <taxon>Pseudomonadota</taxon>
        <taxon>Alphaproteobacteria</taxon>
        <taxon>Rhodospirillales</taxon>
        <taxon>Rhodospirillaceae</taxon>
        <taxon>Rhodospirillum</taxon>
    </lineage>
</organism>
<dbReference type="HOGENOM" id="CLU_049918_1_1_5"/>
<dbReference type="AlphaFoldDB" id="B6IWS2"/>
<dbReference type="PRINTS" id="PR01543">
    <property type="entry name" value="ANATRNSFRASE"/>
</dbReference>
<protein>
    <submittedName>
        <fullName evidence="3">Arylamine N-acetyltransferase</fullName>
    </submittedName>
</protein>
<reference evidence="3 4" key="1">
    <citation type="journal article" date="2010" name="BMC Genomics">
        <title>Metabolic flexibility revealed in the genome of the cyst-forming alpha-1 proteobacterium Rhodospirillum centenum.</title>
        <authorList>
            <person name="Lu Y.K."/>
            <person name="Marden J."/>
            <person name="Han M."/>
            <person name="Swingley W.D."/>
            <person name="Mastrian S.D."/>
            <person name="Chowdhury S.R."/>
            <person name="Hao J."/>
            <person name="Helmy T."/>
            <person name="Kim S."/>
            <person name="Kurdoglu A.A."/>
            <person name="Matthies H.J."/>
            <person name="Rollo D."/>
            <person name="Stothard P."/>
            <person name="Blankenship R.E."/>
            <person name="Bauer C.E."/>
            <person name="Touchman J.W."/>
        </authorList>
    </citation>
    <scope>NUCLEOTIDE SEQUENCE [LARGE SCALE GENOMIC DNA]</scope>
    <source>
        <strain evidence="4">ATCC 51521 / SW</strain>
    </source>
</reference>
<dbReference type="KEGG" id="rce:RC1_3386"/>
<dbReference type="Pfam" id="PF00797">
    <property type="entry name" value="Acetyltransf_2"/>
    <property type="match status" value="1"/>
</dbReference>
<dbReference type="PANTHER" id="PTHR11786">
    <property type="entry name" value="N-HYDROXYARYLAMINE O-ACETYLTRANSFERASE"/>
    <property type="match status" value="1"/>
</dbReference>
<keyword evidence="4" id="KW-1185">Reference proteome</keyword>
<comment type="similarity">
    <text evidence="1 2">Belongs to the arylamine N-acetyltransferase family.</text>
</comment>
<evidence type="ECO:0000256" key="2">
    <source>
        <dbReference type="RuleBase" id="RU003452"/>
    </source>
</evidence>
<dbReference type="Gene3D" id="2.40.128.150">
    <property type="entry name" value="Cysteine proteinases"/>
    <property type="match status" value="1"/>
</dbReference>
<dbReference type="InterPro" id="IPR038765">
    <property type="entry name" value="Papain-like_cys_pep_sf"/>
</dbReference>
<dbReference type="Proteomes" id="UP000001591">
    <property type="component" value="Chromosome"/>
</dbReference>